<keyword evidence="9" id="KW-0489">Methyltransferase</keyword>
<dbReference type="EC" id="2.1.1.-" evidence="9"/>
<keyword evidence="9" id="KW-0645">Protease</keyword>
<keyword evidence="9" id="KW-0808">Transferase</keyword>
<feature type="transmembrane region" description="Helical" evidence="10">
    <location>
        <begin position="83"/>
        <end position="107"/>
    </location>
</feature>
<protein>
    <recommendedName>
        <fullName evidence="9">Prepilin leader peptidase/N-methyltransferase</fullName>
        <ecNumber evidence="9">2.1.1.-</ecNumber>
        <ecNumber evidence="9">3.4.23.43</ecNumber>
    </recommendedName>
</protein>
<dbReference type="GO" id="GO:0004190">
    <property type="term" value="F:aspartic-type endopeptidase activity"/>
    <property type="evidence" value="ECO:0007669"/>
    <property type="project" value="UniProtKB-EC"/>
</dbReference>
<feature type="transmembrane region" description="Helical" evidence="10">
    <location>
        <begin position="155"/>
        <end position="174"/>
    </location>
</feature>
<evidence type="ECO:0000259" key="12">
    <source>
        <dbReference type="Pfam" id="PF06750"/>
    </source>
</evidence>
<dbReference type="Pfam" id="PF01478">
    <property type="entry name" value="Peptidase_A24"/>
    <property type="match status" value="1"/>
</dbReference>
<dbReference type="Pfam" id="PF06750">
    <property type="entry name" value="A24_N_bact"/>
    <property type="match status" value="1"/>
</dbReference>
<feature type="domain" description="Prepilin peptidase A24 N-terminal" evidence="12">
    <location>
        <begin position="13"/>
        <end position="91"/>
    </location>
</feature>
<evidence type="ECO:0000256" key="1">
    <source>
        <dbReference type="ARBA" id="ARBA00004429"/>
    </source>
</evidence>
<evidence type="ECO:0000256" key="8">
    <source>
        <dbReference type="RuleBase" id="RU003793"/>
    </source>
</evidence>
<comment type="function">
    <text evidence="9">Plays an essential role in type IV pili and type II pseudopili formation by proteolytically removing the leader sequence from substrate proteins and subsequently monomethylating the alpha-amino group of the newly exposed N-terminal phenylalanine.</text>
</comment>
<evidence type="ECO:0000256" key="2">
    <source>
        <dbReference type="ARBA" id="ARBA00005801"/>
    </source>
</evidence>
<evidence type="ECO:0000256" key="7">
    <source>
        <dbReference type="ARBA" id="ARBA00023136"/>
    </source>
</evidence>
<dbReference type="InterPro" id="IPR010627">
    <property type="entry name" value="Prepilin_pept_A24_N"/>
</dbReference>
<feature type="transmembrane region" description="Helical" evidence="10">
    <location>
        <begin position="127"/>
        <end position="148"/>
    </location>
</feature>
<keyword evidence="6 10" id="KW-1133">Transmembrane helix</keyword>
<dbReference type="GO" id="GO:0032259">
    <property type="term" value="P:methylation"/>
    <property type="evidence" value="ECO:0007669"/>
    <property type="project" value="UniProtKB-KW"/>
</dbReference>
<dbReference type="Gene3D" id="1.20.120.1220">
    <property type="match status" value="1"/>
</dbReference>
<proteinExistence type="inferred from homology"/>
<dbReference type="PANTHER" id="PTHR30487:SF0">
    <property type="entry name" value="PREPILIN LEADER PEPTIDASE_N-METHYLTRANSFERASE-RELATED"/>
    <property type="match status" value="1"/>
</dbReference>
<feature type="transmembrane region" description="Helical" evidence="10">
    <location>
        <begin position="194"/>
        <end position="221"/>
    </location>
</feature>
<evidence type="ECO:0000256" key="3">
    <source>
        <dbReference type="ARBA" id="ARBA00022475"/>
    </source>
</evidence>
<dbReference type="EMBL" id="JABBGM010000003">
    <property type="protein sequence ID" value="NML93668.1"/>
    <property type="molecule type" value="Genomic_DNA"/>
</dbReference>
<comment type="similarity">
    <text evidence="2 8">Belongs to the peptidase A24 family.</text>
</comment>
<dbReference type="Proteomes" id="UP000583556">
    <property type="component" value="Unassembled WGS sequence"/>
</dbReference>
<keyword evidence="7 10" id="KW-0472">Membrane</keyword>
<evidence type="ECO:0000259" key="11">
    <source>
        <dbReference type="Pfam" id="PF01478"/>
    </source>
</evidence>
<organism evidence="13 14">
    <name type="scientific">Novosphingobium olei</name>
    <dbReference type="NCBI Taxonomy" id="2728851"/>
    <lineage>
        <taxon>Bacteria</taxon>
        <taxon>Pseudomonadati</taxon>
        <taxon>Pseudomonadota</taxon>
        <taxon>Alphaproteobacteria</taxon>
        <taxon>Sphingomonadales</taxon>
        <taxon>Sphingomonadaceae</taxon>
        <taxon>Novosphingobium</taxon>
    </lineage>
</organism>
<evidence type="ECO:0000256" key="5">
    <source>
        <dbReference type="ARBA" id="ARBA00022692"/>
    </source>
</evidence>
<evidence type="ECO:0000256" key="6">
    <source>
        <dbReference type="ARBA" id="ARBA00022989"/>
    </source>
</evidence>
<dbReference type="InterPro" id="IPR000045">
    <property type="entry name" value="Prepilin_IV_endopep_pep"/>
</dbReference>
<feature type="transmembrane region" description="Helical" evidence="10">
    <location>
        <begin position="233"/>
        <end position="253"/>
    </location>
</feature>
<dbReference type="AlphaFoldDB" id="A0A7Y0GA33"/>
<comment type="catalytic activity">
    <reaction evidence="9">
        <text>Typically cleaves a -Gly-|-Phe- bond to release an N-terminal, basic peptide of 5-8 residues from type IV prepilin, and then N-methylates the new N-terminal amino group, the methyl donor being S-adenosyl-L-methionine.</text>
        <dbReference type="EC" id="3.4.23.43"/>
    </reaction>
</comment>
<keyword evidence="3" id="KW-1003">Cell membrane</keyword>
<dbReference type="GO" id="GO:0005886">
    <property type="term" value="C:plasma membrane"/>
    <property type="evidence" value="ECO:0007669"/>
    <property type="project" value="UniProtKB-SubCell"/>
</dbReference>
<feature type="transmembrane region" description="Helical" evidence="10">
    <location>
        <begin position="6"/>
        <end position="29"/>
    </location>
</feature>
<name>A0A7Y0GA33_9SPHN</name>
<comment type="caution">
    <text evidence="13">The sequence shown here is derived from an EMBL/GenBank/DDBJ whole genome shotgun (WGS) entry which is preliminary data.</text>
</comment>
<accession>A0A7Y0GA33</accession>
<keyword evidence="5 9" id="KW-0812">Transmembrane</keyword>
<evidence type="ECO:0000256" key="4">
    <source>
        <dbReference type="ARBA" id="ARBA00022519"/>
    </source>
</evidence>
<keyword evidence="9" id="KW-0511">Multifunctional enzyme</keyword>
<dbReference type="PRINTS" id="PR00864">
    <property type="entry name" value="PREPILNPTASE"/>
</dbReference>
<keyword evidence="9" id="KW-0378">Hydrolase</keyword>
<dbReference type="InterPro" id="IPR050882">
    <property type="entry name" value="Prepilin_peptidase/N-MTase"/>
</dbReference>
<dbReference type="GO" id="GO:0008168">
    <property type="term" value="F:methyltransferase activity"/>
    <property type="evidence" value="ECO:0007669"/>
    <property type="project" value="UniProtKB-KW"/>
</dbReference>
<evidence type="ECO:0000256" key="10">
    <source>
        <dbReference type="SAM" id="Phobius"/>
    </source>
</evidence>
<gene>
    <name evidence="13" type="ORF">HHL27_08315</name>
</gene>
<dbReference type="PANTHER" id="PTHR30487">
    <property type="entry name" value="TYPE 4 PREPILIN-LIKE PROTEINS LEADER PEPTIDE-PROCESSING ENZYME"/>
    <property type="match status" value="1"/>
</dbReference>
<dbReference type="InterPro" id="IPR014032">
    <property type="entry name" value="Peptidase_A24A_bac"/>
</dbReference>
<evidence type="ECO:0000313" key="13">
    <source>
        <dbReference type="EMBL" id="NML93668.1"/>
    </source>
</evidence>
<reference evidence="13 14" key="1">
    <citation type="submission" date="2020-04" db="EMBL/GenBank/DDBJ databases">
        <title>Novosphingobium sp. TW-4 isolated from soil.</title>
        <authorList>
            <person name="Dahal R.H."/>
            <person name="Chaudhary D.K."/>
        </authorList>
    </citation>
    <scope>NUCLEOTIDE SEQUENCE [LARGE SCALE GENOMIC DNA]</scope>
    <source>
        <strain evidence="13 14">TW-4</strain>
    </source>
</reference>
<dbReference type="GO" id="GO:0006465">
    <property type="term" value="P:signal peptide processing"/>
    <property type="evidence" value="ECO:0007669"/>
    <property type="project" value="TreeGrafter"/>
</dbReference>
<keyword evidence="4" id="KW-0997">Cell inner membrane</keyword>
<comment type="subcellular location">
    <subcellularLocation>
        <location evidence="1">Cell inner membrane</location>
        <topology evidence="1">Multi-pass membrane protein</topology>
    </subcellularLocation>
    <subcellularLocation>
        <location evidence="9">Cell membrane</location>
        <topology evidence="9">Multi-pass membrane protein</topology>
    </subcellularLocation>
</comment>
<dbReference type="EC" id="3.4.23.43" evidence="9"/>
<feature type="domain" description="Prepilin type IV endopeptidase peptidase" evidence="11">
    <location>
        <begin position="106"/>
        <end position="218"/>
    </location>
</feature>
<sequence length="254" mass="25482">MQGTAALIAGAGVLGAIVGSFLGATLARLPAGRSVVTGRSACDGCGKTLSARELVPVLSWLAQGGKCRACGAPIGAWQLGAEIGAALVAMGAVAFAMQGTVLAAMLLGWQLLLLALLDARHMWLPRMLTALLVASGVAVAATHAYAIGDLLPLELALLGGALGFAALWLVAFAYRRVRGREGMGGGDPPLMGAIGVWLGPQGVILTILGGTLIGLVAVLALFVAGRKLSADSVLPLGTCLAIAAWPLFVWGGGV</sequence>
<evidence type="ECO:0000256" key="9">
    <source>
        <dbReference type="RuleBase" id="RU003794"/>
    </source>
</evidence>
<evidence type="ECO:0000313" key="14">
    <source>
        <dbReference type="Proteomes" id="UP000583556"/>
    </source>
</evidence>
<keyword evidence="14" id="KW-1185">Reference proteome</keyword>